<dbReference type="Proteomes" id="UP001516400">
    <property type="component" value="Unassembled WGS sequence"/>
</dbReference>
<evidence type="ECO:0000313" key="2">
    <source>
        <dbReference type="Proteomes" id="UP001516400"/>
    </source>
</evidence>
<proteinExistence type="predicted"/>
<keyword evidence="2" id="KW-1185">Reference proteome</keyword>
<comment type="caution">
    <text evidence="1">The sequence shown here is derived from an EMBL/GenBank/DDBJ whole genome shotgun (WGS) entry which is preliminary data.</text>
</comment>
<reference evidence="1 2" key="1">
    <citation type="journal article" date="2021" name="BMC Biol.">
        <title>Horizontally acquired antibacterial genes associated with adaptive radiation of ladybird beetles.</title>
        <authorList>
            <person name="Li H.S."/>
            <person name="Tang X.F."/>
            <person name="Huang Y.H."/>
            <person name="Xu Z.Y."/>
            <person name="Chen M.L."/>
            <person name="Du X.Y."/>
            <person name="Qiu B.Y."/>
            <person name="Chen P.T."/>
            <person name="Zhang W."/>
            <person name="Slipinski A."/>
            <person name="Escalona H.E."/>
            <person name="Waterhouse R.M."/>
            <person name="Zwick A."/>
            <person name="Pang H."/>
        </authorList>
    </citation>
    <scope>NUCLEOTIDE SEQUENCE [LARGE SCALE GENOMIC DNA]</scope>
    <source>
        <strain evidence="1">SYSU2018</strain>
    </source>
</reference>
<accession>A0ABD2NWB2</accession>
<gene>
    <name evidence="1" type="ORF">HHI36_006122</name>
</gene>
<dbReference type="AlphaFoldDB" id="A0ABD2NWB2"/>
<name>A0ABD2NWB2_9CUCU</name>
<dbReference type="EMBL" id="JABFTP020000144">
    <property type="protein sequence ID" value="KAL3282964.1"/>
    <property type="molecule type" value="Genomic_DNA"/>
</dbReference>
<organism evidence="1 2">
    <name type="scientific">Cryptolaemus montrouzieri</name>
    <dbReference type="NCBI Taxonomy" id="559131"/>
    <lineage>
        <taxon>Eukaryota</taxon>
        <taxon>Metazoa</taxon>
        <taxon>Ecdysozoa</taxon>
        <taxon>Arthropoda</taxon>
        <taxon>Hexapoda</taxon>
        <taxon>Insecta</taxon>
        <taxon>Pterygota</taxon>
        <taxon>Neoptera</taxon>
        <taxon>Endopterygota</taxon>
        <taxon>Coleoptera</taxon>
        <taxon>Polyphaga</taxon>
        <taxon>Cucujiformia</taxon>
        <taxon>Coccinelloidea</taxon>
        <taxon>Coccinellidae</taxon>
        <taxon>Scymninae</taxon>
        <taxon>Scymnini</taxon>
        <taxon>Cryptolaemus</taxon>
    </lineage>
</organism>
<protein>
    <submittedName>
        <fullName evidence="1">Uncharacterized protein</fullName>
    </submittedName>
</protein>
<sequence length="94" mass="10898">MNVLRILDYKNWESDRQSLLLSYKIIITSKIDYACIAFASACKWTFKLLDTINKNAFRKEQCYSEAGEPSLKTRREILNLSHATSEAADMEKFP</sequence>
<evidence type="ECO:0000313" key="1">
    <source>
        <dbReference type="EMBL" id="KAL3282964.1"/>
    </source>
</evidence>